<dbReference type="InterPro" id="IPR023367">
    <property type="entry name" value="Peptidase_M42_dom2"/>
</dbReference>
<dbReference type="GO" id="GO:0006508">
    <property type="term" value="P:proteolysis"/>
    <property type="evidence" value="ECO:0007669"/>
    <property type="project" value="UniProtKB-KW"/>
</dbReference>
<evidence type="ECO:0000256" key="6">
    <source>
        <dbReference type="PIRNR" id="PIRNR001123"/>
    </source>
</evidence>
<evidence type="ECO:0000256" key="5">
    <source>
        <dbReference type="ARBA" id="ARBA00022801"/>
    </source>
</evidence>
<evidence type="ECO:0000256" key="8">
    <source>
        <dbReference type="PIRSR" id="PIRSR001123-2"/>
    </source>
</evidence>
<dbReference type="GO" id="GO:0046872">
    <property type="term" value="F:metal ion binding"/>
    <property type="evidence" value="ECO:0007669"/>
    <property type="project" value="UniProtKB-UniRule"/>
</dbReference>
<dbReference type="PANTHER" id="PTHR32481">
    <property type="entry name" value="AMINOPEPTIDASE"/>
    <property type="match status" value="1"/>
</dbReference>
<dbReference type="SUPFAM" id="SSF101821">
    <property type="entry name" value="Aminopeptidase/glucanase lid domain"/>
    <property type="match status" value="1"/>
</dbReference>
<keyword evidence="9" id="KW-0614">Plasmid</keyword>
<dbReference type="EMBL" id="CP158297">
    <property type="protein sequence ID" value="XBV83705.1"/>
    <property type="molecule type" value="Genomic_DNA"/>
</dbReference>
<dbReference type="InterPro" id="IPR008007">
    <property type="entry name" value="Peptidase_M42"/>
</dbReference>
<dbReference type="RefSeq" id="WP_350241389.1">
    <property type="nucleotide sequence ID" value="NZ_CP158297.1"/>
</dbReference>
<name>A0AAU7U4Y6_9DEIO</name>
<evidence type="ECO:0000256" key="4">
    <source>
        <dbReference type="ARBA" id="ARBA00022723"/>
    </source>
</evidence>
<organism evidence="9">
    <name type="scientific">Deinococcus sonorensis KR-87</name>
    <dbReference type="NCBI Taxonomy" id="694439"/>
    <lineage>
        <taxon>Bacteria</taxon>
        <taxon>Thermotogati</taxon>
        <taxon>Deinococcota</taxon>
        <taxon>Deinococci</taxon>
        <taxon>Deinococcales</taxon>
        <taxon>Deinococcaceae</taxon>
        <taxon>Deinococcus</taxon>
    </lineage>
</organism>
<evidence type="ECO:0000256" key="3">
    <source>
        <dbReference type="ARBA" id="ARBA00022670"/>
    </source>
</evidence>
<evidence type="ECO:0000256" key="1">
    <source>
        <dbReference type="ARBA" id="ARBA00006272"/>
    </source>
</evidence>
<protein>
    <submittedName>
        <fullName evidence="9">M20/M25/M40 family metallo-hydrolase</fullName>
    </submittedName>
</protein>
<dbReference type="PANTHER" id="PTHR32481:SF0">
    <property type="entry name" value="AMINOPEPTIDASE YPDE-RELATED"/>
    <property type="match status" value="1"/>
</dbReference>
<sequence>MARLVVELARPLCDHLQVDPLGNVVAIRRAADAQARRCIISAHMDEAGFRVHSIEPDGFLRLEKTTGFDERILPALRVWVRTATERLMGVVGCTSVHLMTDADRRTVVPASDLYVDIGASSAQQAAEMGVAIGDPVGFVGSLTELGKRSGRFTAHGLDDRAGCAVLLALLASLQDTPPPVTLICVFSVQEEAGLRGAQAVARHIEGDVALALDMTAVDDTPDQCRTHLRLGQGPAVKVMDFSTLAHPAIRRGLMAAAERCGLAVQAELLRGIGTDAGALQYAMGGMPTGAVSVGNRYTHSPVEVLDIRDLDGALTLLHAFLEALPELDLRFIAWDDPPASPS</sequence>
<feature type="binding site" evidence="8">
    <location>
        <position position="299"/>
    </location>
    <ligand>
        <name>Zn(2+)</name>
        <dbReference type="ChEBI" id="CHEBI:29105"/>
        <label>2</label>
    </ligand>
</feature>
<feature type="binding site" evidence="8">
    <location>
        <position position="158"/>
    </location>
    <ligand>
        <name>Zn(2+)</name>
        <dbReference type="ChEBI" id="CHEBI:29105"/>
        <label>1</label>
    </ligand>
</feature>
<evidence type="ECO:0000256" key="7">
    <source>
        <dbReference type="PIRSR" id="PIRSR001123-1"/>
    </source>
</evidence>
<dbReference type="Pfam" id="PF05343">
    <property type="entry name" value="Peptidase_M42"/>
    <property type="match status" value="1"/>
</dbReference>
<comment type="similarity">
    <text evidence="1 6">Belongs to the peptidase M42 family.</text>
</comment>
<dbReference type="AlphaFoldDB" id="A0AAU7U4Y6"/>
<dbReference type="Gene3D" id="3.40.630.10">
    <property type="entry name" value="Zn peptidases"/>
    <property type="match status" value="1"/>
</dbReference>
<comment type="cofactor">
    <cofactor evidence="8">
        <name>a divalent metal cation</name>
        <dbReference type="ChEBI" id="CHEBI:60240"/>
    </cofactor>
    <text evidence="8">Binds 2 divalent metal cations per subunit.</text>
</comment>
<feature type="binding site" evidence="8">
    <location>
        <position position="158"/>
    </location>
    <ligand>
        <name>Zn(2+)</name>
        <dbReference type="ChEBI" id="CHEBI:29105"/>
        <label>2</label>
    </ligand>
</feature>
<accession>A0AAU7U4Y6</accession>
<geneLocation type="plasmid" evidence="9">
    <name>pDson01</name>
</geneLocation>
<dbReference type="Gene3D" id="2.40.30.40">
    <property type="entry name" value="Peptidase M42, domain 2"/>
    <property type="match status" value="1"/>
</dbReference>
<feature type="binding site" evidence="8">
    <location>
        <position position="213"/>
    </location>
    <ligand>
        <name>Zn(2+)</name>
        <dbReference type="ChEBI" id="CHEBI:29105"/>
        <label>1</label>
    </ligand>
</feature>
<dbReference type="GO" id="GO:0004177">
    <property type="term" value="F:aminopeptidase activity"/>
    <property type="evidence" value="ECO:0007669"/>
    <property type="project" value="UniProtKB-UniRule"/>
</dbReference>
<keyword evidence="2" id="KW-0031">Aminopeptidase</keyword>
<dbReference type="PIRSF" id="PIRSF001123">
    <property type="entry name" value="PepA_GA"/>
    <property type="match status" value="1"/>
</dbReference>
<evidence type="ECO:0000313" key="9">
    <source>
        <dbReference type="EMBL" id="XBV83705.1"/>
    </source>
</evidence>
<proteinExistence type="inferred from homology"/>
<feature type="active site" description="Proton acceptor" evidence="7">
    <location>
        <position position="190"/>
    </location>
</feature>
<dbReference type="KEGG" id="dsc:ABOD76_03180"/>
<feature type="binding site" evidence="8">
    <location>
        <position position="43"/>
    </location>
    <ligand>
        <name>Zn(2+)</name>
        <dbReference type="ChEBI" id="CHEBI:29105"/>
        <label>1</label>
    </ligand>
</feature>
<reference evidence="9" key="1">
    <citation type="submission" date="2024-06" db="EMBL/GenBank/DDBJ databases">
        <title>Draft Genome Sequence of Deinococcus sonorensis Type Strain KR-87, a Biofilm Producing Representative of the Genus Deinococcus.</title>
        <authorList>
            <person name="Boren L.S."/>
            <person name="Grosso R.A."/>
            <person name="Hugenberg-Cox A.N."/>
            <person name="Hill J.T.E."/>
            <person name="Albert C.M."/>
            <person name="Tuohy J.M."/>
        </authorList>
    </citation>
    <scope>NUCLEOTIDE SEQUENCE</scope>
    <source>
        <strain evidence="9">KR-87</strain>
        <plasmid evidence="9">pDson01</plasmid>
    </source>
</reference>
<gene>
    <name evidence="9" type="ORF">ABOD76_03180</name>
</gene>
<feature type="binding site" evidence="8">
    <location>
        <position position="191"/>
    </location>
    <ligand>
        <name>Zn(2+)</name>
        <dbReference type="ChEBI" id="CHEBI:29105"/>
        <label>2</label>
    </ligand>
</feature>
<keyword evidence="4 8" id="KW-0479">Metal-binding</keyword>
<keyword evidence="3" id="KW-0645">Protease</keyword>
<keyword evidence="5" id="KW-0378">Hydrolase</keyword>
<evidence type="ECO:0000256" key="2">
    <source>
        <dbReference type="ARBA" id="ARBA00022438"/>
    </source>
</evidence>
<dbReference type="SUPFAM" id="SSF53187">
    <property type="entry name" value="Zn-dependent exopeptidases"/>
    <property type="match status" value="1"/>
</dbReference>
<dbReference type="InterPro" id="IPR051464">
    <property type="entry name" value="Peptidase_M42_aminopept"/>
</dbReference>